<name>A0A7W4IBP5_9PROT</name>
<dbReference type="AlphaFoldDB" id="A0A7W4IBP5"/>
<dbReference type="GO" id="GO:0045259">
    <property type="term" value="C:proton-transporting ATP synthase complex"/>
    <property type="evidence" value="ECO:0007669"/>
    <property type="project" value="UniProtKB-UniRule"/>
</dbReference>
<dbReference type="InterPro" id="IPR016989">
    <property type="entry name" value="Atp1_alphaprobac"/>
</dbReference>
<dbReference type="Proteomes" id="UP000589085">
    <property type="component" value="Unassembled WGS sequence"/>
</dbReference>
<feature type="transmembrane region" description="Helical" evidence="3">
    <location>
        <begin position="44"/>
        <end position="63"/>
    </location>
</feature>
<proteinExistence type="inferred from homology"/>
<organism evidence="4 5">
    <name type="scientific">Gluconacetobacter sacchari</name>
    <dbReference type="NCBI Taxonomy" id="92759"/>
    <lineage>
        <taxon>Bacteria</taxon>
        <taxon>Pseudomonadati</taxon>
        <taxon>Pseudomonadota</taxon>
        <taxon>Alphaproteobacteria</taxon>
        <taxon>Acetobacterales</taxon>
        <taxon>Acetobacteraceae</taxon>
        <taxon>Gluconacetobacter</taxon>
    </lineage>
</organism>
<keyword evidence="1" id="KW-0375">Hydrogen ion transport</keyword>
<gene>
    <name evidence="4" type="ORF">HLH48_06995</name>
</gene>
<dbReference type="Pfam" id="PF09527">
    <property type="entry name" value="ATPase_gene1"/>
    <property type="match status" value="1"/>
</dbReference>
<comment type="function">
    <text evidence="1">A possible function for this protein is to guide the assembly of the membrane sector of the ATPase enzyme complex.</text>
</comment>
<evidence type="ECO:0000256" key="2">
    <source>
        <dbReference type="SAM" id="MobiDB-lite"/>
    </source>
</evidence>
<sequence length="113" mass="12131">MGKETDSSRHAFDRRLKQAMDRNNPDLAAQATGQGGDMTTVGTVLRAGTEMVAGLVVGVAMGWGLDRWLGCRPLFLILFSLLGGAAGVLNVWRLVRPQDALEDKPDPQAGPDR</sequence>
<evidence type="ECO:0000313" key="4">
    <source>
        <dbReference type="EMBL" id="MBB2159921.1"/>
    </source>
</evidence>
<dbReference type="EMBL" id="JABEQJ010000007">
    <property type="protein sequence ID" value="MBB2159921.1"/>
    <property type="molecule type" value="Genomic_DNA"/>
</dbReference>
<dbReference type="RefSeq" id="WP_182996781.1">
    <property type="nucleotide sequence ID" value="NZ_JABEQJ010000007.1"/>
</dbReference>
<dbReference type="InterPro" id="IPR032820">
    <property type="entry name" value="ATPase_put"/>
</dbReference>
<keyword evidence="1" id="KW-0813">Transport</keyword>
<evidence type="ECO:0000313" key="5">
    <source>
        <dbReference type="Proteomes" id="UP000589085"/>
    </source>
</evidence>
<feature type="compositionally biased region" description="Basic and acidic residues" evidence="2">
    <location>
        <begin position="1"/>
        <end position="24"/>
    </location>
</feature>
<comment type="similarity">
    <text evidence="1">Belongs to the bacterial AtpI family.</text>
</comment>
<reference evidence="4 5" key="1">
    <citation type="submission" date="2020-04" db="EMBL/GenBank/DDBJ databases">
        <title>Description of novel Gluconacetobacter.</title>
        <authorList>
            <person name="Sombolestani A."/>
        </authorList>
    </citation>
    <scope>NUCLEOTIDE SEQUENCE [LARGE SCALE GENOMIC DNA]</scope>
    <source>
        <strain evidence="4 5">LMG 19747</strain>
    </source>
</reference>
<feature type="region of interest" description="Disordered" evidence="2">
    <location>
        <begin position="1"/>
        <end position="38"/>
    </location>
</feature>
<evidence type="ECO:0000256" key="1">
    <source>
        <dbReference type="PIRNR" id="PIRNR032126"/>
    </source>
</evidence>
<comment type="caution">
    <text evidence="4">The sequence shown here is derived from an EMBL/GenBank/DDBJ whole genome shotgun (WGS) entry which is preliminary data.</text>
</comment>
<dbReference type="PIRSF" id="PIRSF032126">
    <property type="entry name" value="F0F1_ATP_synthase_subunit_I"/>
    <property type="match status" value="1"/>
</dbReference>
<protein>
    <recommendedName>
        <fullName evidence="1">ATP synthase protein I</fullName>
    </recommendedName>
</protein>
<feature type="transmembrane region" description="Helical" evidence="3">
    <location>
        <begin position="75"/>
        <end position="95"/>
    </location>
</feature>
<keyword evidence="3" id="KW-1133">Transmembrane helix</keyword>
<keyword evidence="1 3" id="KW-0472">Membrane</keyword>
<dbReference type="GO" id="GO:1902600">
    <property type="term" value="P:proton transmembrane transport"/>
    <property type="evidence" value="ECO:0007669"/>
    <property type="project" value="UniProtKB-KW"/>
</dbReference>
<evidence type="ECO:0000256" key="3">
    <source>
        <dbReference type="SAM" id="Phobius"/>
    </source>
</evidence>
<keyword evidence="3" id="KW-0812">Transmembrane</keyword>
<keyword evidence="1" id="KW-0406">Ion transport</keyword>
<accession>A0A7W4IBP5</accession>